<evidence type="ECO:0000313" key="6">
    <source>
        <dbReference type="EMBL" id="QKX60741.1"/>
    </source>
</evidence>
<sequence>MLFSQPLHIVKADQLRAPPPKGKPYSVPIPGSEKPGRSQIYRAWTTKKELLVSLDPEILTVHEMFESTANRIPKARCFGQRSYDPKTKTFGAYQWMDYQTAQKRRANFGVGLVELHNKHGSTGHNYGVGLWCQNRPEWQITDLACASQSLFSVSIYDVLGADTTRYIIEHAELSCVVTSLPHVPALIKLKPHLPGLKFIVCMDPIDAGEQPGFSKRAILEDMAAGLDLSIYSMEEVEKLGESLKRPYNPPSPEDIVTINYTSGTTGPPKGVVLTHKAAIAGVSSGMTITRWTQGDVIASYLPLAHIFERLIEQGCLWAGGAIGYFHGNILELVDDLKLLRPTAFASVPRLYIRFAGVVGNATVDAPGFKGALSRHVVNAKLANLKNPDPSKATEKHFLYDRIWTKKVAAALGLDRTTAMVSGSAPLDPTIQNFMRVATGANFLQGYGLTESYAIGVAQNLEDRSVSNCGGVAPSSEACLVSIPDMEYSVDDKPYPRGELLLRGNNLFREYFKNPEETASALTEDGWFRTGDVCTIDELGRFKIIDRRKNVLKLAQGEYISPERLEGIILAEHTYLAQAYIHGDSLQSSLVGIFGVQPDLFGPWASKVLKQNIDGNDLQQIKSILGDERIRKAILSDFQRTAKKHKLAGYERVLNASLMLEPFSIDNELLTPTLKLKRPIVVKKFRTLLDDLPEASSFTMTALFLQLLTLLSAAAAASLTIRIPPSTVLPNPHGLAANTHATLTTLSEEPQQPHVHTASLTRSAGFVFSDLLPSTKKESYLLDIRSREYIFAPYRVDVAADGSILGIWETFRGNQWENRGVEKYVAQAAEKSKNDAAVTVDARVLARKEFYEERPKFSPLSLFKNPMILLAVFALAATFGMPKLLENMDPDMREEFEKQSRSGPLSSASRAAAGGSATPQNFDLAGWMAGTAPSPMAGNNVEQQVQSARGQATGREADSATRRR</sequence>
<dbReference type="GO" id="GO:0016020">
    <property type="term" value="C:membrane"/>
    <property type="evidence" value="ECO:0007669"/>
    <property type="project" value="TreeGrafter"/>
</dbReference>
<evidence type="ECO:0000259" key="4">
    <source>
        <dbReference type="Pfam" id="PF00501"/>
    </source>
</evidence>
<dbReference type="EMBL" id="CP055901">
    <property type="protein sequence ID" value="QKX60741.1"/>
    <property type="molecule type" value="Genomic_DNA"/>
</dbReference>
<dbReference type="Gene3D" id="3.40.50.12780">
    <property type="entry name" value="N-terminal domain of ligase-like"/>
    <property type="match status" value="1"/>
</dbReference>
<dbReference type="GO" id="GO:0005783">
    <property type="term" value="C:endoplasmic reticulum"/>
    <property type="evidence" value="ECO:0007669"/>
    <property type="project" value="TreeGrafter"/>
</dbReference>
<dbReference type="InterPro" id="IPR000873">
    <property type="entry name" value="AMP-dep_synth/lig_dom"/>
</dbReference>
<keyword evidence="1" id="KW-0547">Nucleotide-binding</keyword>
<dbReference type="AlphaFoldDB" id="A0A7H8R4Y2"/>
<feature type="compositionally biased region" description="Polar residues" evidence="3">
    <location>
        <begin position="939"/>
        <end position="949"/>
    </location>
</feature>
<dbReference type="InterPro" id="IPR020845">
    <property type="entry name" value="AMP-binding_CS"/>
</dbReference>
<feature type="compositionally biased region" description="Basic and acidic residues" evidence="3">
    <location>
        <begin position="954"/>
        <end position="963"/>
    </location>
</feature>
<dbReference type="PROSITE" id="PS00455">
    <property type="entry name" value="AMP_BINDING"/>
    <property type="match status" value="1"/>
</dbReference>
<dbReference type="OrthoDB" id="1700726at2759"/>
<dbReference type="InterPro" id="IPR042099">
    <property type="entry name" value="ANL_N_sf"/>
</dbReference>
<reference evidence="7" key="1">
    <citation type="submission" date="2020-06" db="EMBL/GenBank/DDBJ databases">
        <title>A chromosome-scale genome assembly of Talaromyces rugulosus W13939.</title>
        <authorList>
            <person name="Wang B."/>
            <person name="Guo L."/>
            <person name="Ye K."/>
            <person name="Wang L."/>
        </authorList>
    </citation>
    <scope>NUCLEOTIDE SEQUENCE [LARGE SCALE GENOMIC DNA]</scope>
    <source>
        <strain evidence="7">W13939</strain>
    </source>
</reference>
<evidence type="ECO:0008006" key="8">
    <source>
        <dbReference type="Google" id="ProtNLM"/>
    </source>
</evidence>
<dbReference type="PANTHER" id="PTHR43272">
    <property type="entry name" value="LONG-CHAIN-FATTY-ACID--COA LIGASE"/>
    <property type="match status" value="1"/>
</dbReference>
<feature type="region of interest" description="Disordered" evidence="3">
    <location>
        <begin position="15"/>
        <end position="35"/>
    </location>
</feature>
<dbReference type="Proteomes" id="UP000509510">
    <property type="component" value="Chromosome IV"/>
</dbReference>
<name>A0A7H8R4Y2_TALRU</name>
<feature type="compositionally biased region" description="Low complexity" evidence="3">
    <location>
        <begin position="900"/>
        <end position="916"/>
    </location>
</feature>
<evidence type="ECO:0000256" key="1">
    <source>
        <dbReference type="ARBA" id="ARBA00022741"/>
    </source>
</evidence>
<gene>
    <name evidence="6" type="ORF">TRUGW13939_07887</name>
</gene>
<proteinExistence type="predicted"/>
<keyword evidence="7" id="KW-1185">Reference proteome</keyword>
<dbReference type="RefSeq" id="XP_035346917.1">
    <property type="nucleotide sequence ID" value="XM_035491024.1"/>
</dbReference>
<evidence type="ECO:0000259" key="5">
    <source>
        <dbReference type="Pfam" id="PF09430"/>
    </source>
</evidence>
<dbReference type="Pfam" id="PF00501">
    <property type="entry name" value="AMP-binding"/>
    <property type="match status" value="1"/>
</dbReference>
<evidence type="ECO:0000256" key="3">
    <source>
        <dbReference type="SAM" id="MobiDB-lite"/>
    </source>
</evidence>
<organism evidence="6 7">
    <name type="scientific">Talaromyces rugulosus</name>
    <name type="common">Penicillium rugulosum</name>
    <dbReference type="NCBI Taxonomy" id="121627"/>
    <lineage>
        <taxon>Eukaryota</taxon>
        <taxon>Fungi</taxon>
        <taxon>Dikarya</taxon>
        <taxon>Ascomycota</taxon>
        <taxon>Pezizomycotina</taxon>
        <taxon>Eurotiomycetes</taxon>
        <taxon>Eurotiomycetidae</taxon>
        <taxon>Eurotiales</taxon>
        <taxon>Trichocomaceae</taxon>
        <taxon>Talaromyces</taxon>
        <taxon>Talaromyces sect. Islandici</taxon>
    </lineage>
</organism>
<evidence type="ECO:0000256" key="2">
    <source>
        <dbReference type="ARBA" id="ARBA00022840"/>
    </source>
</evidence>
<accession>A0A7H8R4Y2</accession>
<feature type="region of interest" description="Disordered" evidence="3">
    <location>
        <begin position="893"/>
        <end position="963"/>
    </location>
</feature>
<keyword evidence="2" id="KW-0067">ATP-binding</keyword>
<feature type="domain" description="AMP-dependent synthetase/ligase" evidence="4">
    <location>
        <begin position="84"/>
        <end position="511"/>
    </location>
</feature>
<dbReference type="GO" id="GO:0005524">
    <property type="term" value="F:ATP binding"/>
    <property type="evidence" value="ECO:0007669"/>
    <property type="project" value="UniProtKB-KW"/>
</dbReference>
<dbReference type="InterPro" id="IPR019008">
    <property type="entry name" value="Beta_sandwich_EMC7"/>
</dbReference>
<feature type="domain" description="ER membrane protein complex subunit 7 beta-sandwich" evidence="5">
    <location>
        <begin position="731"/>
        <end position="869"/>
    </location>
</feature>
<dbReference type="GO" id="GO:0004467">
    <property type="term" value="F:long-chain fatty acid-CoA ligase activity"/>
    <property type="evidence" value="ECO:0007669"/>
    <property type="project" value="TreeGrafter"/>
</dbReference>
<dbReference type="Pfam" id="PF09430">
    <property type="entry name" value="EMC7_beta-sandw"/>
    <property type="match status" value="1"/>
</dbReference>
<dbReference type="PANTHER" id="PTHR43272:SF33">
    <property type="entry name" value="AMP-BINDING DOMAIN-CONTAINING PROTEIN-RELATED"/>
    <property type="match status" value="1"/>
</dbReference>
<protein>
    <recommendedName>
        <fullName evidence="8">AMP-dependent synthetase/ligase domain-containing protein</fullName>
    </recommendedName>
</protein>
<dbReference type="KEGG" id="trg:TRUGW13939_07887"/>
<dbReference type="GeneID" id="55995377"/>
<evidence type="ECO:0000313" key="7">
    <source>
        <dbReference type="Proteomes" id="UP000509510"/>
    </source>
</evidence>
<dbReference type="SUPFAM" id="SSF56801">
    <property type="entry name" value="Acetyl-CoA synthetase-like"/>
    <property type="match status" value="1"/>
</dbReference>